<keyword evidence="7 14" id="KW-0375">Hydrogen ion transport</keyword>
<evidence type="ECO:0000256" key="7">
    <source>
        <dbReference type="ARBA" id="ARBA00022781"/>
    </source>
</evidence>
<dbReference type="InterPro" id="IPR035921">
    <property type="entry name" value="F/V-ATP_Csub_sf"/>
</dbReference>
<dbReference type="PANTHER" id="PTHR10031:SF0">
    <property type="entry name" value="ATPASE PROTEIN 9"/>
    <property type="match status" value="1"/>
</dbReference>
<evidence type="ECO:0000256" key="11">
    <source>
        <dbReference type="ARBA" id="ARBA00023136"/>
    </source>
</evidence>
<feature type="transmembrane region" description="Helical" evidence="14">
    <location>
        <begin position="51"/>
        <end position="80"/>
    </location>
</feature>
<dbReference type="NCBIfam" id="NF005363">
    <property type="entry name" value="PRK06876.1"/>
    <property type="match status" value="1"/>
</dbReference>
<dbReference type="GO" id="GO:0045259">
    <property type="term" value="C:proton-transporting ATP synthase complex"/>
    <property type="evidence" value="ECO:0007669"/>
    <property type="project" value="UniProtKB-KW"/>
</dbReference>
<evidence type="ECO:0000256" key="13">
    <source>
        <dbReference type="ARBA" id="ARBA00025198"/>
    </source>
</evidence>
<organism evidence="16 17">
    <name type="scientific">Capillibacterium thermochitinicola</name>
    <dbReference type="NCBI Taxonomy" id="2699427"/>
    <lineage>
        <taxon>Bacteria</taxon>
        <taxon>Bacillati</taxon>
        <taxon>Bacillota</taxon>
        <taxon>Capillibacterium</taxon>
    </lineage>
</organism>
<keyword evidence="17" id="KW-1185">Reference proteome</keyword>
<evidence type="ECO:0000256" key="6">
    <source>
        <dbReference type="ARBA" id="ARBA00022692"/>
    </source>
</evidence>
<comment type="similarity">
    <text evidence="2 14">Belongs to the ATPase C chain family.</text>
</comment>
<dbReference type="GO" id="GO:0033177">
    <property type="term" value="C:proton-transporting two-sector ATPase complex, proton-transporting domain"/>
    <property type="evidence" value="ECO:0007669"/>
    <property type="project" value="InterPro"/>
</dbReference>
<dbReference type="InterPro" id="IPR005953">
    <property type="entry name" value="ATP_synth_csu_bac/chlpt"/>
</dbReference>
<evidence type="ECO:0000256" key="4">
    <source>
        <dbReference type="ARBA" id="ARBA00022475"/>
    </source>
</evidence>
<keyword evidence="11 14" id="KW-0472">Membrane</keyword>
<dbReference type="RefSeq" id="WP_181340125.1">
    <property type="nucleotide sequence ID" value="NZ_JAAKDE010000017.1"/>
</dbReference>
<reference evidence="16" key="1">
    <citation type="submission" date="2020-06" db="EMBL/GenBank/DDBJ databases">
        <title>Novel chitinolytic bacterium.</title>
        <authorList>
            <person name="Ungkulpasvich U."/>
            <person name="Kosugi A."/>
            <person name="Uke A."/>
        </authorList>
    </citation>
    <scope>NUCLEOTIDE SEQUENCE</scope>
    <source>
        <strain evidence="16">UUS1-1</strain>
    </source>
</reference>
<dbReference type="GO" id="GO:0005886">
    <property type="term" value="C:plasma membrane"/>
    <property type="evidence" value="ECO:0007669"/>
    <property type="project" value="UniProtKB-SubCell"/>
</dbReference>
<keyword evidence="12 14" id="KW-0066">ATP synthesis</keyword>
<dbReference type="Pfam" id="PF00137">
    <property type="entry name" value="ATP-synt_C"/>
    <property type="match status" value="1"/>
</dbReference>
<gene>
    <name evidence="14 16" type="primary">atpE</name>
    <name evidence="16" type="ORF">G5B42_08920</name>
</gene>
<protein>
    <recommendedName>
        <fullName evidence="14">ATP synthase subunit c</fullName>
    </recommendedName>
    <alternativeName>
        <fullName evidence="14">ATP synthase F(0) sector subunit c</fullName>
    </alternativeName>
    <alternativeName>
        <fullName evidence="14">F-type ATPase subunit c</fullName>
        <shortName evidence="14">F-ATPase subunit c</shortName>
    </alternativeName>
    <alternativeName>
        <fullName evidence="14">Lipid-binding protein</fullName>
    </alternativeName>
</protein>
<comment type="subcellular location">
    <subcellularLocation>
        <location evidence="1 14">Cell membrane</location>
        <topology evidence="1 14">Multi-pass membrane protein</topology>
    </subcellularLocation>
</comment>
<evidence type="ECO:0000256" key="8">
    <source>
        <dbReference type="ARBA" id="ARBA00022989"/>
    </source>
</evidence>
<dbReference type="PANTHER" id="PTHR10031">
    <property type="entry name" value="ATP SYNTHASE LIPID-BINDING PROTEIN, MITOCHONDRIAL"/>
    <property type="match status" value="1"/>
</dbReference>
<dbReference type="NCBIfam" id="TIGR01260">
    <property type="entry name" value="ATP_synt_c"/>
    <property type="match status" value="1"/>
</dbReference>
<dbReference type="InterPro" id="IPR020537">
    <property type="entry name" value="ATP_synth_F0_csu_DDCD_BS"/>
</dbReference>
<accession>A0A8J6HT14</accession>
<keyword evidence="4 14" id="KW-1003">Cell membrane</keyword>
<keyword evidence="9 14" id="KW-0406">Ion transport</keyword>
<keyword evidence="6 14" id="KW-0812">Transmembrane</keyword>
<evidence type="ECO:0000256" key="5">
    <source>
        <dbReference type="ARBA" id="ARBA00022547"/>
    </source>
</evidence>
<dbReference type="InterPro" id="IPR038662">
    <property type="entry name" value="ATP_synth_F0_csu_sf"/>
</dbReference>
<dbReference type="FunFam" id="1.20.20.10:FF:000002">
    <property type="entry name" value="ATP synthase subunit c"/>
    <property type="match status" value="1"/>
</dbReference>
<evidence type="ECO:0000256" key="10">
    <source>
        <dbReference type="ARBA" id="ARBA00023121"/>
    </source>
</evidence>
<feature type="site" description="Reversibly protonated during proton transport" evidence="14">
    <location>
        <position position="64"/>
    </location>
</feature>
<dbReference type="InterPro" id="IPR000454">
    <property type="entry name" value="ATP_synth_F0_csu"/>
</dbReference>
<comment type="caution">
    <text evidence="16">The sequence shown here is derived from an EMBL/GenBank/DDBJ whole genome shotgun (WGS) entry which is preliminary data.</text>
</comment>
<dbReference type="GO" id="GO:0046933">
    <property type="term" value="F:proton-transporting ATP synthase activity, rotational mechanism"/>
    <property type="evidence" value="ECO:0007669"/>
    <property type="project" value="UniProtKB-UniRule"/>
</dbReference>
<evidence type="ECO:0000256" key="9">
    <source>
        <dbReference type="ARBA" id="ARBA00023065"/>
    </source>
</evidence>
<dbReference type="Proteomes" id="UP000657177">
    <property type="component" value="Unassembled WGS sequence"/>
</dbReference>
<comment type="function">
    <text evidence="13 14">F(1)F(0) ATP synthase produces ATP from ADP in the presence of a proton or sodium gradient. F-type ATPases consist of two structural domains, F(1) containing the extramembraneous catalytic core and F(0) containing the membrane proton channel, linked together by a central stalk and a peripheral stalk. During catalysis, ATP synthesis in the catalytic domain of F(1) is coupled via a rotary mechanism of the central stalk subunits to proton translocation.</text>
</comment>
<feature type="domain" description="V-ATPase proteolipid subunit C-like" evidence="15">
    <location>
        <begin position="14"/>
        <end position="77"/>
    </location>
</feature>
<evidence type="ECO:0000313" key="17">
    <source>
        <dbReference type="Proteomes" id="UP000657177"/>
    </source>
</evidence>
<dbReference type="AlphaFoldDB" id="A0A8J6HT14"/>
<sequence>MVESTILLKIASVIAIGLIVSVAALTAGFGNSNAVARALEGIARQPEAKNSIFTTMLIGVGLIEATPIIALVVALLLLFANPFLQ</sequence>
<keyword evidence="8 14" id="KW-1133">Transmembrane helix</keyword>
<keyword evidence="3 14" id="KW-0813">Transport</keyword>
<feature type="transmembrane region" description="Helical" evidence="14">
    <location>
        <begin position="6"/>
        <end position="30"/>
    </location>
</feature>
<dbReference type="PRINTS" id="PR00124">
    <property type="entry name" value="ATPASEC"/>
</dbReference>
<dbReference type="CDD" id="cd18185">
    <property type="entry name" value="ATP-synt_Fo_c_ATPE"/>
    <property type="match status" value="1"/>
</dbReference>
<evidence type="ECO:0000256" key="12">
    <source>
        <dbReference type="ARBA" id="ARBA00023310"/>
    </source>
</evidence>
<evidence type="ECO:0000256" key="3">
    <source>
        <dbReference type="ARBA" id="ARBA00022448"/>
    </source>
</evidence>
<dbReference type="HAMAP" id="MF_01396">
    <property type="entry name" value="ATP_synth_c_bact"/>
    <property type="match status" value="1"/>
</dbReference>
<name>A0A8J6HT14_9FIRM</name>
<dbReference type="GO" id="GO:0008289">
    <property type="term" value="F:lipid binding"/>
    <property type="evidence" value="ECO:0007669"/>
    <property type="project" value="UniProtKB-KW"/>
</dbReference>
<evidence type="ECO:0000256" key="2">
    <source>
        <dbReference type="ARBA" id="ARBA00006704"/>
    </source>
</evidence>
<keyword evidence="10 14" id="KW-0446">Lipid-binding</keyword>
<dbReference type="EMBL" id="JAAKDE010000017">
    <property type="protein sequence ID" value="MBA2133656.1"/>
    <property type="molecule type" value="Genomic_DNA"/>
</dbReference>
<evidence type="ECO:0000313" key="16">
    <source>
        <dbReference type="EMBL" id="MBA2133656.1"/>
    </source>
</evidence>
<dbReference type="PROSITE" id="PS00605">
    <property type="entry name" value="ATPASE_C"/>
    <property type="match status" value="1"/>
</dbReference>
<evidence type="ECO:0000259" key="15">
    <source>
        <dbReference type="Pfam" id="PF00137"/>
    </source>
</evidence>
<comment type="function">
    <text evidence="14">Key component of the F(0) channel; it plays a direct role in translocation across the membrane. A homomeric c-ring of between 10-14 subunits forms the central stalk rotor element with the F(1) delta and epsilon subunits.</text>
</comment>
<dbReference type="Gene3D" id="1.20.20.10">
    <property type="entry name" value="F1F0 ATP synthase subunit C"/>
    <property type="match status" value="1"/>
</dbReference>
<dbReference type="SUPFAM" id="SSF81333">
    <property type="entry name" value="F1F0 ATP synthase subunit C"/>
    <property type="match status" value="1"/>
</dbReference>
<keyword evidence="5 14" id="KW-0138">CF(0)</keyword>
<proteinExistence type="inferred from homology"/>
<dbReference type="InterPro" id="IPR002379">
    <property type="entry name" value="ATPase_proteolipid_c-like_dom"/>
</dbReference>
<evidence type="ECO:0000256" key="1">
    <source>
        <dbReference type="ARBA" id="ARBA00004651"/>
    </source>
</evidence>
<evidence type="ECO:0000256" key="14">
    <source>
        <dbReference type="HAMAP-Rule" id="MF_01396"/>
    </source>
</evidence>